<organism evidence="1">
    <name type="scientific">Nothobranchius furzeri</name>
    <name type="common">Turquoise killifish</name>
    <dbReference type="NCBI Taxonomy" id="105023"/>
    <lineage>
        <taxon>Eukaryota</taxon>
        <taxon>Metazoa</taxon>
        <taxon>Chordata</taxon>
        <taxon>Craniata</taxon>
        <taxon>Vertebrata</taxon>
        <taxon>Euteleostomi</taxon>
        <taxon>Actinopterygii</taxon>
        <taxon>Neopterygii</taxon>
        <taxon>Teleostei</taxon>
        <taxon>Neoteleostei</taxon>
        <taxon>Acanthomorphata</taxon>
        <taxon>Ovalentaria</taxon>
        <taxon>Atherinomorphae</taxon>
        <taxon>Cyprinodontiformes</taxon>
        <taxon>Nothobranchiidae</taxon>
        <taxon>Nothobranchius</taxon>
    </lineage>
</organism>
<sequence>LPAGLMSALWSYLHPNVPISAAAGLRGPASPKHDLHASLQWEVNHNTCAEKCSAVRRD</sequence>
<protein>
    <submittedName>
        <fullName evidence="1">Aristaless related homeobox</fullName>
    </submittedName>
</protein>
<dbReference type="EMBL" id="HADY01021029">
    <property type="protein sequence ID" value="SBP59514.1"/>
    <property type="molecule type" value="Transcribed_RNA"/>
</dbReference>
<gene>
    <name evidence="1" type="primary">ARX</name>
</gene>
<dbReference type="AlphaFoldDB" id="A0A1A8AWW1"/>
<reference evidence="1" key="2">
    <citation type="submission" date="2016-06" db="EMBL/GenBank/DDBJ databases">
        <title>The genome of a short-lived fish provides insights into sex chromosome evolution and the genetic control of aging.</title>
        <authorList>
            <person name="Reichwald K."/>
            <person name="Felder M."/>
            <person name="Petzold A."/>
            <person name="Koch P."/>
            <person name="Groth M."/>
            <person name="Platzer M."/>
        </authorList>
    </citation>
    <scope>NUCLEOTIDE SEQUENCE</scope>
    <source>
        <tissue evidence="1">Brain</tissue>
    </source>
</reference>
<proteinExistence type="predicted"/>
<evidence type="ECO:0000313" key="1">
    <source>
        <dbReference type="EMBL" id="SBP59514.1"/>
    </source>
</evidence>
<keyword evidence="1" id="KW-0371">Homeobox</keyword>
<accession>A0A1A8AWW1</accession>
<reference evidence="1" key="1">
    <citation type="submission" date="2016-05" db="EMBL/GenBank/DDBJ databases">
        <authorList>
            <person name="Lavstsen T."/>
            <person name="Jespersen J.S."/>
        </authorList>
    </citation>
    <scope>NUCLEOTIDE SEQUENCE</scope>
    <source>
        <tissue evidence="1">Brain</tissue>
    </source>
</reference>
<dbReference type="GO" id="GO:0003677">
    <property type="term" value="F:DNA binding"/>
    <property type="evidence" value="ECO:0007669"/>
    <property type="project" value="UniProtKB-KW"/>
</dbReference>
<feature type="non-terminal residue" evidence="1">
    <location>
        <position position="1"/>
    </location>
</feature>
<keyword evidence="1" id="KW-0238">DNA-binding</keyword>
<name>A0A1A8AWW1_NOTFU</name>